<keyword evidence="2" id="KW-0732">Signal</keyword>
<evidence type="ECO:0000313" key="4">
    <source>
        <dbReference type="Proteomes" id="UP000494269"/>
    </source>
</evidence>
<evidence type="ECO:0000256" key="2">
    <source>
        <dbReference type="SAM" id="SignalP"/>
    </source>
</evidence>
<protein>
    <recommendedName>
        <fullName evidence="5">DUF1800 domain-containing protein</fullName>
    </recommendedName>
</protein>
<evidence type="ECO:0000256" key="1">
    <source>
        <dbReference type="SAM" id="MobiDB-lite"/>
    </source>
</evidence>
<proteinExistence type="predicted"/>
<keyword evidence="4" id="KW-1185">Reference proteome</keyword>
<dbReference type="Proteomes" id="UP000494269">
    <property type="component" value="Unassembled WGS sequence"/>
</dbReference>
<organism evidence="3 4">
    <name type="scientific">Achromobacter kerstersii</name>
    <dbReference type="NCBI Taxonomy" id="1353890"/>
    <lineage>
        <taxon>Bacteria</taxon>
        <taxon>Pseudomonadati</taxon>
        <taxon>Pseudomonadota</taxon>
        <taxon>Betaproteobacteria</taxon>
        <taxon>Burkholderiales</taxon>
        <taxon>Alcaligenaceae</taxon>
        <taxon>Achromobacter</taxon>
    </lineage>
</organism>
<accession>A0A6S6YYV3</accession>
<dbReference type="Pfam" id="PF08811">
    <property type="entry name" value="DUF1800"/>
    <property type="match status" value="1"/>
</dbReference>
<dbReference type="AlphaFoldDB" id="A0A6S6YYV3"/>
<gene>
    <name evidence="3" type="ORF">LMG3441_00184</name>
</gene>
<name>A0A6S6YYV3_9BURK</name>
<dbReference type="InterPro" id="IPR014917">
    <property type="entry name" value="DUF1800"/>
</dbReference>
<feature type="chain" id="PRO_5029002690" description="DUF1800 domain-containing protein" evidence="2">
    <location>
        <begin position="32"/>
        <end position="537"/>
    </location>
</feature>
<sequence>MMLLRPNSLRRSLLRSSLLPLLLWLPPASRARGQPPDVNASDVNATKVNTPQPADTRAHDAALVNRITWGATPSELARIHELGADRYLHRQLHPDAHAALPIDVQQRINDLSINHESDQDAQARQRKIRQDARDLDAEAKQKAQREARTISRVRADETAYRTIWRALYSPNQLQEQMTWFWMNHFNVFAGKNDVGTYLPQYEARAIHPHALGKFRDMLRATTRSPAMLVYLDNTRNTVGHINENYARELMELHTLGVKGGYTQTDVQELARILTGLGVHNNDKPPKVKPELRGQLVQDGLFLFHPGRHDTGDKVFLGQKIRGGGLDEVDHALDLLARQPATAHFISGKLAAYFVGDAPSPALVDRMAKTFLAQDGDIAATLQTLFTSAEFTASLKTGVFKDPVHYVLSSLRLTYADLPPVRNPKAAMAILRQMGQGLYQRPTPDGYPLAMSDWSGSGQMTQRFEIARTIAAAPQVFYRLPDDTQPLVLPRLPNLLTSASEQGLFTTLSPATRDAIAQAKTPADANTYLLASPEFMRR</sequence>
<feature type="region of interest" description="Disordered" evidence="1">
    <location>
        <begin position="31"/>
        <end position="57"/>
    </location>
</feature>
<feature type="signal peptide" evidence="2">
    <location>
        <begin position="1"/>
        <end position="31"/>
    </location>
</feature>
<evidence type="ECO:0008006" key="5">
    <source>
        <dbReference type="Google" id="ProtNLM"/>
    </source>
</evidence>
<reference evidence="3 4" key="1">
    <citation type="submission" date="2020-04" db="EMBL/GenBank/DDBJ databases">
        <authorList>
            <person name="De Canck E."/>
        </authorList>
    </citation>
    <scope>NUCLEOTIDE SEQUENCE [LARGE SCALE GENOMIC DNA]</scope>
    <source>
        <strain evidence="3 4">LMG 3441</strain>
    </source>
</reference>
<feature type="compositionally biased region" description="Polar residues" evidence="1">
    <location>
        <begin position="41"/>
        <end position="53"/>
    </location>
</feature>
<dbReference type="EMBL" id="CADIJQ010000001">
    <property type="protein sequence ID" value="CAB3653742.1"/>
    <property type="molecule type" value="Genomic_DNA"/>
</dbReference>
<evidence type="ECO:0000313" key="3">
    <source>
        <dbReference type="EMBL" id="CAB3653742.1"/>
    </source>
</evidence>